<sequence length="302" mass="32678">MTRYFCIFAALLCLILPLSASAQVSITDDAGDAITLKVPAARVISLYGAFNEIIAAMDLTDRLVARTRADELPPEITALPSIGTHMRPNVELILGLRPDLVFQMAGRRAAAGEAVAALRAKGITVAVFDIHTFNGLFSAITRMGVLLGAEGKAEELISSMQSRLDAVTQAVGTVQHRPSVFFEVRYPNLLAVGRGSMVNDVIRAAAGANCVDSPRKLVRLNEEELLRLDPDVYVVQQGPMNPDPLPPSERPHFRTLAAVQSGHIYTVDEQLFSRPGPRSVDAVEELVAALYPHLFDNTGEKP</sequence>
<dbReference type="NCBIfam" id="NF038402">
    <property type="entry name" value="TroA_like"/>
    <property type="match status" value="1"/>
</dbReference>
<dbReference type="EMBL" id="QMIF01000001">
    <property type="protein sequence ID" value="TVM36747.1"/>
    <property type="molecule type" value="Genomic_DNA"/>
</dbReference>
<dbReference type="SUPFAM" id="SSF53807">
    <property type="entry name" value="Helical backbone' metal receptor"/>
    <property type="match status" value="1"/>
</dbReference>
<proteinExistence type="predicted"/>
<dbReference type="AlphaFoldDB" id="A0A6P1ZQI5"/>
<feature type="chain" id="PRO_5026686689" evidence="2">
    <location>
        <begin position="23"/>
        <end position="302"/>
    </location>
</feature>
<reference evidence="4 5" key="1">
    <citation type="submission" date="2018-06" db="EMBL/GenBank/DDBJ databases">
        <title>Complete genome of Desulfovibrio marinus P48SEP.</title>
        <authorList>
            <person name="Crispim J.S."/>
            <person name="Vidigal P.M.P."/>
            <person name="Silva L.C.F."/>
            <person name="Araujo L.C."/>
            <person name="Laguardia C.N."/>
            <person name="Dias R.S."/>
            <person name="Sousa M.P."/>
            <person name="Paula S.O."/>
            <person name="Silva C."/>
        </authorList>
    </citation>
    <scope>NUCLEOTIDE SEQUENCE [LARGE SCALE GENOMIC DNA]</scope>
    <source>
        <strain evidence="4 5">P48SEP</strain>
    </source>
</reference>
<dbReference type="InterPro" id="IPR054828">
    <property type="entry name" value="Vit_B12_bind_prot"/>
</dbReference>
<evidence type="ECO:0000313" key="5">
    <source>
        <dbReference type="Proteomes" id="UP000434052"/>
    </source>
</evidence>
<keyword evidence="1 2" id="KW-0732">Signal</keyword>
<dbReference type="OrthoDB" id="9787772at2"/>
<dbReference type="Proteomes" id="UP000434052">
    <property type="component" value="Unassembled WGS sequence"/>
</dbReference>
<gene>
    <name evidence="4" type="ORF">DQK91_02165</name>
</gene>
<feature type="signal peptide" evidence="2">
    <location>
        <begin position="1"/>
        <end position="22"/>
    </location>
</feature>
<evidence type="ECO:0000256" key="1">
    <source>
        <dbReference type="ARBA" id="ARBA00022729"/>
    </source>
</evidence>
<dbReference type="PROSITE" id="PS50983">
    <property type="entry name" value="FE_B12_PBP"/>
    <property type="match status" value="1"/>
</dbReference>
<evidence type="ECO:0000313" key="4">
    <source>
        <dbReference type="EMBL" id="TVM36747.1"/>
    </source>
</evidence>
<dbReference type="Gene3D" id="3.40.50.1980">
    <property type="entry name" value="Nitrogenase molybdenum iron protein domain"/>
    <property type="match status" value="2"/>
</dbReference>
<protein>
    <submittedName>
        <fullName evidence="4">ABC transporter substrate-binding protein</fullName>
    </submittedName>
</protein>
<accession>A0A6P1ZQI5</accession>
<dbReference type="PANTHER" id="PTHR30535:SF34">
    <property type="entry name" value="MOLYBDATE-BINDING PROTEIN MOLA"/>
    <property type="match status" value="1"/>
</dbReference>
<dbReference type="InterPro" id="IPR050902">
    <property type="entry name" value="ABC_Transporter_SBP"/>
</dbReference>
<name>A0A6P1ZQI5_9BACT</name>
<dbReference type="InterPro" id="IPR002491">
    <property type="entry name" value="ABC_transptr_periplasmic_BD"/>
</dbReference>
<feature type="domain" description="Fe/B12 periplasmic-binding" evidence="3">
    <location>
        <begin position="42"/>
        <end position="294"/>
    </location>
</feature>
<evidence type="ECO:0000259" key="3">
    <source>
        <dbReference type="PROSITE" id="PS50983"/>
    </source>
</evidence>
<comment type="caution">
    <text evidence="4">The sequence shown here is derived from an EMBL/GenBank/DDBJ whole genome shotgun (WGS) entry which is preliminary data.</text>
</comment>
<organism evidence="4 5">
    <name type="scientific">Oceanidesulfovibrio marinus</name>
    <dbReference type="NCBI Taxonomy" id="370038"/>
    <lineage>
        <taxon>Bacteria</taxon>
        <taxon>Pseudomonadati</taxon>
        <taxon>Thermodesulfobacteriota</taxon>
        <taxon>Desulfovibrionia</taxon>
        <taxon>Desulfovibrionales</taxon>
        <taxon>Desulfovibrionaceae</taxon>
        <taxon>Oceanidesulfovibrio</taxon>
    </lineage>
</organism>
<dbReference type="PANTHER" id="PTHR30535">
    <property type="entry name" value="VITAMIN B12-BINDING PROTEIN"/>
    <property type="match status" value="1"/>
</dbReference>
<evidence type="ECO:0000256" key="2">
    <source>
        <dbReference type="SAM" id="SignalP"/>
    </source>
</evidence>
<dbReference type="RefSeq" id="WP_144233799.1">
    <property type="nucleotide sequence ID" value="NZ_QMIF01000001.1"/>
</dbReference>
<dbReference type="Pfam" id="PF01497">
    <property type="entry name" value="Peripla_BP_2"/>
    <property type="match status" value="1"/>
</dbReference>